<evidence type="ECO:0000313" key="1">
    <source>
        <dbReference type="EMBL" id="ETK06713.1"/>
    </source>
</evidence>
<protein>
    <submittedName>
        <fullName evidence="1">Uncharacterized protein</fullName>
    </submittedName>
</protein>
<dbReference type="AlphaFoldDB" id="W2CI52"/>
<sequence>IETAPQNILYPEERDARDSEVYVNGRRRGYVPLYPLSIIIALSYQLDSMEAYFFRKYICQELQRPASVMEQIFLYGSGSINWYAFLFHRYY</sequence>
<proteinExistence type="predicted"/>
<name>W2CI52_9BACT</name>
<feature type="non-terminal residue" evidence="1">
    <location>
        <position position="91"/>
    </location>
</feature>
<comment type="caution">
    <text evidence="1">The sequence shown here is derived from an EMBL/GenBank/DDBJ whole genome shotgun (WGS) entry which is preliminary data.</text>
</comment>
<gene>
    <name evidence="1" type="ORF">T229_00275</name>
</gene>
<dbReference type="EMBL" id="AYYC01000068">
    <property type="protein sequence ID" value="ETK06713.1"/>
    <property type="molecule type" value="Genomic_DNA"/>
</dbReference>
<accession>W2CI52</accession>
<reference evidence="1 2" key="1">
    <citation type="submission" date="2013-11" db="EMBL/GenBank/DDBJ databases">
        <title>Single cell genomics of uncultured Tannerella BU063 (oral taxon 286).</title>
        <authorList>
            <person name="Beall C.J."/>
            <person name="Campbell A.G."/>
            <person name="Griffen A.L."/>
            <person name="Podar M."/>
            <person name="Leys E.J."/>
        </authorList>
    </citation>
    <scope>NUCLEOTIDE SEQUENCE [LARGE SCALE GENOMIC DNA]</scope>
    <source>
        <strain evidence="1">Cell 5</strain>
    </source>
</reference>
<organism evidence="1 2">
    <name type="scientific">Tannerella sp. oral taxon BU063 isolate Cell 5</name>
    <dbReference type="NCBI Taxonomy" id="1410950"/>
    <lineage>
        <taxon>Bacteria</taxon>
        <taxon>Pseudomonadati</taxon>
        <taxon>Bacteroidota</taxon>
        <taxon>Bacteroidia</taxon>
        <taxon>Bacteroidales</taxon>
        <taxon>Tannerellaceae</taxon>
        <taxon>Tannerella</taxon>
    </lineage>
</organism>
<evidence type="ECO:0000313" key="2">
    <source>
        <dbReference type="Proteomes" id="UP000018872"/>
    </source>
</evidence>
<dbReference type="Proteomes" id="UP000018872">
    <property type="component" value="Unassembled WGS sequence"/>
</dbReference>
<feature type="non-terminal residue" evidence="1">
    <location>
        <position position="1"/>
    </location>
</feature>